<evidence type="ECO:0000313" key="1">
    <source>
        <dbReference type="EMBL" id="GLL09337.1"/>
    </source>
</evidence>
<dbReference type="EMBL" id="BSFQ01000002">
    <property type="protein sequence ID" value="GLL09337.1"/>
    <property type="molecule type" value="Genomic_DNA"/>
</dbReference>
<evidence type="ECO:0000313" key="2">
    <source>
        <dbReference type="Proteomes" id="UP001143463"/>
    </source>
</evidence>
<reference evidence="1" key="1">
    <citation type="journal article" date="2014" name="Int. J. Syst. Evol. Microbiol.">
        <title>Complete genome sequence of Corynebacterium casei LMG S-19264T (=DSM 44701T), isolated from a smear-ripened cheese.</title>
        <authorList>
            <consortium name="US DOE Joint Genome Institute (JGI-PGF)"/>
            <person name="Walter F."/>
            <person name="Albersmeier A."/>
            <person name="Kalinowski J."/>
            <person name="Ruckert C."/>
        </authorList>
    </citation>
    <scope>NUCLEOTIDE SEQUENCE</scope>
    <source>
        <strain evidence="1">VKM Ac-1069</strain>
    </source>
</reference>
<protein>
    <submittedName>
        <fullName evidence="1">Uncharacterized protein</fullName>
    </submittedName>
</protein>
<sequence>MTDAAVIEAHLACPGCGAYRAQTRATVRVPGHMPGRDALAGGDLALLAVFRDRPAT</sequence>
<organism evidence="1 2">
    <name type="scientific">Pseudonocardia halophobica</name>
    <dbReference type="NCBI Taxonomy" id="29401"/>
    <lineage>
        <taxon>Bacteria</taxon>
        <taxon>Bacillati</taxon>
        <taxon>Actinomycetota</taxon>
        <taxon>Actinomycetes</taxon>
        <taxon>Pseudonocardiales</taxon>
        <taxon>Pseudonocardiaceae</taxon>
        <taxon>Pseudonocardia</taxon>
    </lineage>
</organism>
<keyword evidence="2" id="KW-1185">Reference proteome</keyword>
<gene>
    <name evidence="1" type="ORF">GCM10017577_04770</name>
</gene>
<reference evidence="1" key="2">
    <citation type="submission" date="2023-01" db="EMBL/GenBank/DDBJ databases">
        <authorList>
            <person name="Sun Q."/>
            <person name="Evtushenko L."/>
        </authorList>
    </citation>
    <scope>NUCLEOTIDE SEQUENCE</scope>
    <source>
        <strain evidence="1">VKM Ac-1069</strain>
    </source>
</reference>
<accession>A0A9W6KY02</accession>
<name>A0A9W6KY02_9PSEU</name>
<proteinExistence type="predicted"/>
<dbReference type="Proteomes" id="UP001143463">
    <property type="component" value="Unassembled WGS sequence"/>
</dbReference>
<comment type="caution">
    <text evidence="1">The sequence shown here is derived from an EMBL/GenBank/DDBJ whole genome shotgun (WGS) entry which is preliminary data.</text>
</comment>
<dbReference type="AlphaFoldDB" id="A0A9W6KY02"/>